<dbReference type="SUPFAM" id="SSF81340">
    <property type="entry name" value="Clc chloride channel"/>
    <property type="match status" value="1"/>
</dbReference>
<evidence type="ECO:0000256" key="5">
    <source>
        <dbReference type="ARBA" id="ARBA00023065"/>
    </source>
</evidence>
<evidence type="ECO:0000256" key="8">
    <source>
        <dbReference type="ARBA" id="ARBA00023214"/>
    </source>
</evidence>
<evidence type="ECO:0000256" key="1">
    <source>
        <dbReference type="ARBA" id="ARBA00004141"/>
    </source>
</evidence>
<sequence>MTTDGQDVHDSHDGPAAKVGAGCRRGASCQRGAHGPEGRKFVWRQLLQHLLFALVCGVVCGFGSVLLCICVDASRRLFVRWTWLLWLLPVLGVLELLLYRWWKLPQDTTTESVVRTMRRGERLSGMLAPGILLTTCMTMLGGGAVGKEAGALQMGASLGTTVSKPFHLHDLFQRDDDDTKAVNSYVASTGMAAEFSALFFAPLGSAVLVIELLGFSQIRFIFSILIACFAAYAVASMCHIGDIITAIGAPPVSWPVIGNCIVIGVAGALFGAIFATSVRMIQGLTKRIFPKLYLWVVVAGLFYAVLVIACKWIDFTGSGGELLNMTLETGNISWDFAIKMLLVVICLGFWFKGGEIMPSLCIGGLLGSSCSIMTGTDPLFGAAIGTMCFFAAVERVPAAAFLMGCEIFGWSMAPFLAIAVVVAFMFSYPVGIYGAGADLFVRTRWRAFKSRIFERSLSDEWSSDRGPLDNIAQMTRALENLRAGNHPDEGHPNPADHDD</sequence>
<dbReference type="GO" id="GO:0034707">
    <property type="term" value="C:chloride channel complex"/>
    <property type="evidence" value="ECO:0007669"/>
    <property type="project" value="UniProtKB-KW"/>
</dbReference>
<dbReference type="Proteomes" id="UP000469292">
    <property type="component" value="Unassembled WGS sequence"/>
</dbReference>
<evidence type="ECO:0000256" key="2">
    <source>
        <dbReference type="ARBA" id="ARBA00022448"/>
    </source>
</evidence>
<organism evidence="12 13">
    <name type="scientific">Bifidobacterium choloepi</name>
    <dbReference type="NCBI Taxonomy" id="2614131"/>
    <lineage>
        <taxon>Bacteria</taxon>
        <taxon>Bacillati</taxon>
        <taxon>Actinomycetota</taxon>
        <taxon>Actinomycetes</taxon>
        <taxon>Bifidobacteriales</taxon>
        <taxon>Bifidobacteriaceae</taxon>
        <taxon>Bifidobacterium</taxon>
    </lineage>
</organism>
<keyword evidence="2" id="KW-0813">Transport</keyword>
<evidence type="ECO:0000256" key="7">
    <source>
        <dbReference type="ARBA" id="ARBA00023173"/>
    </source>
</evidence>
<evidence type="ECO:0000256" key="4">
    <source>
        <dbReference type="ARBA" id="ARBA00022989"/>
    </source>
</evidence>
<name>A0A6I5MYK8_9BIFI</name>
<dbReference type="InterPro" id="IPR001807">
    <property type="entry name" value="ClC"/>
</dbReference>
<evidence type="ECO:0000256" key="9">
    <source>
        <dbReference type="ARBA" id="ARBA00023303"/>
    </source>
</evidence>
<evidence type="ECO:0000313" key="12">
    <source>
        <dbReference type="EMBL" id="NEG69286.1"/>
    </source>
</evidence>
<keyword evidence="5" id="KW-0406">Ion transport</keyword>
<dbReference type="EMBL" id="VYSG01000001">
    <property type="protein sequence ID" value="NEG69286.1"/>
    <property type="molecule type" value="Genomic_DNA"/>
</dbReference>
<feature type="compositionally biased region" description="Basic and acidic residues" evidence="10">
    <location>
        <begin position="1"/>
        <end position="15"/>
    </location>
</feature>
<feature type="transmembrane region" description="Helical" evidence="11">
    <location>
        <begin position="372"/>
        <end position="393"/>
    </location>
</feature>
<dbReference type="RefSeq" id="WP_163226874.1">
    <property type="nucleotide sequence ID" value="NZ_VYSG01000001.1"/>
</dbReference>
<feature type="transmembrane region" description="Helical" evidence="11">
    <location>
        <begin position="413"/>
        <end position="441"/>
    </location>
</feature>
<evidence type="ECO:0000256" key="3">
    <source>
        <dbReference type="ARBA" id="ARBA00022692"/>
    </source>
</evidence>
<keyword evidence="9" id="KW-0407">Ion channel</keyword>
<protein>
    <submittedName>
        <fullName evidence="12">Voltage-gated chloride channel</fullName>
    </submittedName>
</protein>
<comment type="subcellular location">
    <subcellularLocation>
        <location evidence="1">Membrane</location>
        <topology evidence="1">Multi-pass membrane protein</topology>
    </subcellularLocation>
</comment>
<proteinExistence type="predicted"/>
<keyword evidence="13" id="KW-1185">Reference proteome</keyword>
<dbReference type="GO" id="GO:0005254">
    <property type="term" value="F:chloride channel activity"/>
    <property type="evidence" value="ECO:0007669"/>
    <property type="project" value="UniProtKB-KW"/>
</dbReference>
<keyword evidence="4 11" id="KW-1133">Transmembrane helix</keyword>
<dbReference type="InterPro" id="IPR050368">
    <property type="entry name" value="ClC-type_chloride_channel"/>
</dbReference>
<keyword evidence="6 11" id="KW-0472">Membrane</keyword>
<keyword evidence="8" id="KW-0868">Chloride</keyword>
<feature type="region of interest" description="Disordered" evidence="10">
    <location>
        <begin position="1"/>
        <end position="21"/>
    </location>
</feature>
<accession>A0A6I5MYK8</accession>
<gene>
    <name evidence="12" type="ORF">F6S87_01310</name>
</gene>
<feature type="transmembrane region" description="Helical" evidence="11">
    <location>
        <begin position="81"/>
        <end position="102"/>
    </location>
</feature>
<feature type="transmembrane region" description="Helical" evidence="11">
    <location>
        <begin position="220"/>
        <end position="244"/>
    </location>
</feature>
<feature type="transmembrane region" description="Helical" evidence="11">
    <location>
        <begin position="50"/>
        <end position="75"/>
    </location>
</feature>
<evidence type="ECO:0000256" key="11">
    <source>
        <dbReference type="SAM" id="Phobius"/>
    </source>
</evidence>
<feature type="transmembrane region" description="Helical" evidence="11">
    <location>
        <begin position="332"/>
        <end position="351"/>
    </location>
</feature>
<keyword evidence="7" id="KW-0869">Chloride channel</keyword>
<feature type="transmembrane region" description="Helical" evidence="11">
    <location>
        <begin position="256"/>
        <end position="280"/>
    </location>
</feature>
<comment type="caution">
    <text evidence="12">The sequence shown here is derived from an EMBL/GenBank/DDBJ whole genome shotgun (WGS) entry which is preliminary data.</text>
</comment>
<keyword evidence="3 11" id="KW-0812">Transmembrane</keyword>
<evidence type="ECO:0000256" key="6">
    <source>
        <dbReference type="ARBA" id="ARBA00023136"/>
    </source>
</evidence>
<dbReference type="PANTHER" id="PTHR43427:SF6">
    <property type="entry name" value="CHLORIDE CHANNEL PROTEIN CLC-E"/>
    <property type="match status" value="1"/>
</dbReference>
<evidence type="ECO:0000313" key="13">
    <source>
        <dbReference type="Proteomes" id="UP000469292"/>
    </source>
</evidence>
<dbReference type="Gene3D" id="1.10.3080.10">
    <property type="entry name" value="Clc chloride channel"/>
    <property type="match status" value="1"/>
</dbReference>
<feature type="transmembrane region" description="Helical" evidence="11">
    <location>
        <begin position="123"/>
        <end position="145"/>
    </location>
</feature>
<dbReference type="AlphaFoldDB" id="A0A6I5MYK8"/>
<feature type="transmembrane region" description="Helical" evidence="11">
    <location>
        <begin position="292"/>
        <end position="312"/>
    </location>
</feature>
<dbReference type="PANTHER" id="PTHR43427">
    <property type="entry name" value="CHLORIDE CHANNEL PROTEIN CLC-E"/>
    <property type="match status" value="1"/>
</dbReference>
<evidence type="ECO:0000256" key="10">
    <source>
        <dbReference type="SAM" id="MobiDB-lite"/>
    </source>
</evidence>
<dbReference type="InterPro" id="IPR014743">
    <property type="entry name" value="Cl-channel_core"/>
</dbReference>
<feature type="transmembrane region" description="Helical" evidence="11">
    <location>
        <begin position="195"/>
        <end position="213"/>
    </location>
</feature>
<reference evidence="12 13" key="1">
    <citation type="submission" date="2019-09" db="EMBL/GenBank/DDBJ databases">
        <title>Phylogenetic characterization of a novel taxon of the genus Bifidobacterium: Bifidobacterium choloepi sp. nov.</title>
        <authorList>
            <person name="Modesto M."/>
            <person name="Satti M."/>
        </authorList>
    </citation>
    <scope>NUCLEOTIDE SEQUENCE [LARGE SCALE GENOMIC DNA]</scope>
    <source>
        <strain evidence="12 13">BRDM6</strain>
    </source>
</reference>
<dbReference type="Pfam" id="PF00654">
    <property type="entry name" value="Voltage_CLC"/>
    <property type="match status" value="1"/>
</dbReference>